<dbReference type="GO" id="GO:0006298">
    <property type="term" value="P:mismatch repair"/>
    <property type="evidence" value="ECO:0007669"/>
    <property type="project" value="InterPro"/>
</dbReference>
<evidence type="ECO:0000256" key="1">
    <source>
        <dbReference type="ARBA" id="ARBA00022737"/>
    </source>
</evidence>
<dbReference type="SUPFAM" id="SSF50985">
    <property type="entry name" value="RCC1/BLIP-II"/>
    <property type="match status" value="1"/>
</dbReference>
<dbReference type="Proteomes" id="UP000186817">
    <property type="component" value="Unassembled WGS sequence"/>
</dbReference>
<keyword evidence="1" id="KW-0677">Repeat</keyword>
<reference evidence="3 4" key="1">
    <citation type="submission" date="2016-02" db="EMBL/GenBank/DDBJ databases">
        <title>Genome analysis of coral dinoflagellate symbionts highlights evolutionary adaptations to a symbiotic lifestyle.</title>
        <authorList>
            <person name="Aranda M."/>
            <person name="Li Y."/>
            <person name="Liew Y.J."/>
            <person name="Baumgarten S."/>
            <person name="Simakov O."/>
            <person name="Wilson M."/>
            <person name="Piel J."/>
            <person name="Ashoor H."/>
            <person name="Bougouffa S."/>
            <person name="Bajic V.B."/>
            <person name="Ryu T."/>
            <person name="Ravasi T."/>
            <person name="Bayer T."/>
            <person name="Micklem G."/>
            <person name="Kim H."/>
            <person name="Bhak J."/>
            <person name="Lajeunesse T.C."/>
            <person name="Voolstra C.R."/>
        </authorList>
    </citation>
    <scope>NUCLEOTIDE SEQUENCE [LARGE SCALE GENOMIC DNA]</scope>
    <source>
        <strain evidence="3 4">CCMP2467</strain>
    </source>
</reference>
<name>A0A1Q9D424_SYMMI</name>
<dbReference type="Gene3D" id="1.10.1420.10">
    <property type="match status" value="1"/>
</dbReference>
<accession>A0A1Q9D424</accession>
<dbReference type="SUPFAM" id="SSF54236">
    <property type="entry name" value="Ubiquitin-like"/>
    <property type="match status" value="1"/>
</dbReference>
<dbReference type="AlphaFoldDB" id="A0A1Q9D424"/>
<dbReference type="InterPro" id="IPR029071">
    <property type="entry name" value="Ubiquitin-like_domsf"/>
</dbReference>
<dbReference type="InterPro" id="IPR000626">
    <property type="entry name" value="Ubiquitin-like_dom"/>
</dbReference>
<proteinExistence type="predicted"/>
<dbReference type="GO" id="GO:0005524">
    <property type="term" value="F:ATP binding"/>
    <property type="evidence" value="ECO:0007669"/>
    <property type="project" value="InterPro"/>
</dbReference>
<dbReference type="EMBL" id="LSRX01000737">
    <property type="protein sequence ID" value="OLP89897.1"/>
    <property type="molecule type" value="Genomic_DNA"/>
</dbReference>
<dbReference type="InterPro" id="IPR051210">
    <property type="entry name" value="Ub_ligase/GEF_domain"/>
</dbReference>
<dbReference type="InterPro" id="IPR009091">
    <property type="entry name" value="RCC1/BLIP-II"/>
</dbReference>
<protein>
    <submittedName>
        <fullName evidence="3">DNA mismatch repair protein MutS</fullName>
    </submittedName>
</protein>
<feature type="domain" description="Ubiquitin-like" evidence="2">
    <location>
        <begin position="594"/>
        <end position="666"/>
    </location>
</feature>
<evidence type="ECO:0000313" key="3">
    <source>
        <dbReference type="EMBL" id="OLP89897.1"/>
    </source>
</evidence>
<comment type="caution">
    <text evidence="3">The sequence shown here is derived from an EMBL/GenBank/DDBJ whole genome shotgun (WGS) entry which is preliminary data.</text>
</comment>
<dbReference type="Gene3D" id="2.130.10.30">
    <property type="entry name" value="Regulator of chromosome condensation 1/beta-lactamase-inhibitor protein II"/>
    <property type="match status" value="2"/>
</dbReference>
<dbReference type="OrthoDB" id="432401at2759"/>
<gene>
    <name evidence="3" type="primary">mutS</name>
    <name evidence="3" type="ORF">AK812_SmicGene28561</name>
</gene>
<dbReference type="Pfam" id="PF05192">
    <property type="entry name" value="MutS_III"/>
    <property type="match status" value="1"/>
</dbReference>
<keyword evidence="4" id="KW-1185">Reference proteome</keyword>
<dbReference type="GO" id="GO:0030983">
    <property type="term" value="F:mismatched DNA binding"/>
    <property type="evidence" value="ECO:0007669"/>
    <property type="project" value="InterPro"/>
</dbReference>
<dbReference type="SUPFAM" id="SSF48334">
    <property type="entry name" value="DNA repair protein MutS, domain III"/>
    <property type="match status" value="1"/>
</dbReference>
<dbReference type="InterPro" id="IPR007696">
    <property type="entry name" value="DNA_mismatch_repair_MutS_core"/>
</dbReference>
<evidence type="ECO:0000259" key="2">
    <source>
        <dbReference type="PROSITE" id="PS50053"/>
    </source>
</evidence>
<evidence type="ECO:0000313" key="4">
    <source>
        <dbReference type="Proteomes" id="UP000186817"/>
    </source>
</evidence>
<dbReference type="InterPro" id="IPR036187">
    <property type="entry name" value="DNA_mismatch_repair_MutS_sf"/>
</dbReference>
<organism evidence="3 4">
    <name type="scientific">Symbiodinium microadriaticum</name>
    <name type="common">Dinoflagellate</name>
    <name type="synonym">Zooxanthella microadriatica</name>
    <dbReference type="NCBI Taxonomy" id="2951"/>
    <lineage>
        <taxon>Eukaryota</taxon>
        <taxon>Sar</taxon>
        <taxon>Alveolata</taxon>
        <taxon>Dinophyceae</taxon>
        <taxon>Suessiales</taxon>
        <taxon>Symbiodiniaceae</taxon>
        <taxon>Symbiodinium</taxon>
    </lineage>
</organism>
<dbReference type="CDD" id="cd17039">
    <property type="entry name" value="Ubl_ubiquitin_like"/>
    <property type="match status" value="1"/>
</dbReference>
<sequence length="1077" mass="116358">MKFAIRCSKNPVIMRFDGRVVPREIGDPVSSRIHLVSVCGIDFASRVHDHVDLTHYIKNWKEVYCFDDEGVPYVRHGRDFELSGTFAQLNVSKTLIDLKKMCRLRLKAQDDLGIQVVVEVGLGLGVFAGDALGIGNTALALQRVLQEETFKNIRLVVLSLPIFRKGDNYDFYEKVFSRDKEPYTGSIPVLLMDQVLAELRTRYRGSAGFCSRARFVYEKLALTTCGLLTQHHDASLLLQVVNPSVMDKKSYVQMSAAEPPKSEPKCLEIRLMAAEEQAQQAERNASPHLEETSVIFAFCAGRGGRCGLAFVDFDDPERVLRVADVMDPEFAEVTRLKERILCCAETSGGSGLECPPQLGVRAGLCVVPSRSPPQLLRRALTPVVEGGENFPTATQKAGDFDVEASKLRLVSLFQSLTSKEAGATATPCPGQTTPLATLDLGNEQLVRAAGGLLKFLEQNRTLLGQIERQWQPCVQDVKLFSPEDSVFVDLQTMMALQVVKEHRQSLMRLGKPREGLSLLGLLEPLVSSTSGKVMLRRWLHQPSRNMQVLTARHETVELVTSLLRGSGAELVRQLHRELKEILRQAATLRVIMSICIDVHLLSGKHASVEVETDASVESLKRRAQSALVVPSRGRLLNSSGEVLDGAQTVTEAKLTSGDALTLHVNQVQLQAAKGGDYAGFAALLGHGSVATWGHWGHADSSAVQEQLRDVQQIQASHYAYAAILADGSVVTWGNGRMGGNCSEVQDHLRNVQQIQASCGAFAAIRGDGSVVTWGDAYLGGDSSAVQDHLRDVQQIQNSRRAFAAIRGDGSVVTWGLAHDGGDSSAVQHQLQDVQQIQAAESAFAAILGDGSVVTWGDAECGGDSGAFQEQLRDVQQIQASHGAFAAILRDGSVVTWGQCGGDTSAVQDQLRDVQQIQASSRAFAAILGEGSVVTWGNVFAGGDSSAVQDQLRDVQQIQASHHAFAAILADGSVVTWGDARFGGDSSAVQDHLRDVQQIQASCGAFAAIRGDGSVVTWGDARFGGDSSAVQDHLRNVQQIQASCRAFAAIRGDGSVVTWGNADFGGDSSAVQDQLRDV</sequence>
<dbReference type="PANTHER" id="PTHR22870:SF446">
    <property type="entry name" value="REGULATOR OF CHROMOSOME CONDENSATION DOMAIN-CONTAINING PROTEIN"/>
    <property type="match status" value="1"/>
</dbReference>
<dbReference type="PANTHER" id="PTHR22870">
    <property type="entry name" value="REGULATOR OF CHROMOSOME CONDENSATION"/>
    <property type="match status" value="1"/>
</dbReference>
<dbReference type="PROSITE" id="PS50053">
    <property type="entry name" value="UBIQUITIN_2"/>
    <property type="match status" value="1"/>
</dbReference>